<proteinExistence type="predicted"/>
<dbReference type="GO" id="GO:0016020">
    <property type="term" value="C:membrane"/>
    <property type="evidence" value="ECO:0007669"/>
    <property type="project" value="GOC"/>
</dbReference>
<accession>A0A6M8HL25</accession>
<evidence type="ECO:0000256" key="1">
    <source>
        <dbReference type="ARBA" id="ARBA00022679"/>
    </source>
</evidence>
<keyword evidence="3" id="KW-1185">Reference proteome</keyword>
<dbReference type="Gene3D" id="3.90.550.20">
    <property type="match status" value="1"/>
</dbReference>
<dbReference type="InterPro" id="IPR029044">
    <property type="entry name" value="Nucleotide-diphossugar_trans"/>
</dbReference>
<protein>
    <submittedName>
        <fullName evidence="2">Glycosyl transferase</fullName>
    </submittedName>
</protein>
<dbReference type="GO" id="GO:0000030">
    <property type="term" value="F:mannosyltransferase activity"/>
    <property type="evidence" value="ECO:0007669"/>
    <property type="project" value="TreeGrafter"/>
</dbReference>
<dbReference type="RefSeq" id="WP_171832757.1">
    <property type="nucleotide sequence ID" value="NZ_CP053708.1"/>
</dbReference>
<name>A0A6M8HL25_9PROT</name>
<dbReference type="InterPro" id="IPR007577">
    <property type="entry name" value="GlycoTrfase_DXD_sugar-bd_CS"/>
</dbReference>
<dbReference type="Pfam" id="PF04488">
    <property type="entry name" value="Gly_transf_sug"/>
    <property type="match status" value="1"/>
</dbReference>
<dbReference type="InterPro" id="IPR051706">
    <property type="entry name" value="Glycosyltransferase_domain"/>
</dbReference>
<dbReference type="Proteomes" id="UP000500767">
    <property type="component" value="Chromosome"/>
</dbReference>
<dbReference type="GO" id="GO:0051999">
    <property type="term" value="P:mannosyl-inositol phosphorylceramide biosynthetic process"/>
    <property type="evidence" value="ECO:0007669"/>
    <property type="project" value="TreeGrafter"/>
</dbReference>
<organism evidence="2 3">
    <name type="scientific">Lichenicola cladoniae</name>
    <dbReference type="NCBI Taxonomy" id="1484109"/>
    <lineage>
        <taxon>Bacteria</taxon>
        <taxon>Pseudomonadati</taxon>
        <taxon>Pseudomonadota</taxon>
        <taxon>Alphaproteobacteria</taxon>
        <taxon>Acetobacterales</taxon>
        <taxon>Acetobacteraceae</taxon>
        <taxon>Lichenicola</taxon>
    </lineage>
</organism>
<evidence type="ECO:0000313" key="3">
    <source>
        <dbReference type="Proteomes" id="UP000500767"/>
    </source>
</evidence>
<dbReference type="AlphaFoldDB" id="A0A6M8HL25"/>
<dbReference type="EMBL" id="CP053708">
    <property type="protein sequence ID" value="QKE88795.1"/>
    <property type="molecule type" value="Genomic_DNA"/>
</dbReference>
<gene>
    <name evidence="2" type="ORF">HN018_00875</name>
</gene>
<evidence type="ECO:0000313" key="2">
    <source>
        <dbReference type="EMBL" id="QKE88795.1"/>
    </source>
</evidence>
<reference evidence="2 3" key="1">
    <citation type="journal article" date="2014" name="World J. Microbiol. Biotechnol.">
        <title>Biodiversity and physiological characteristics of Antarctic and Arctic lichens-associated bacteria.</title>
        <authorList>
            <person name="Lee Y.M."/>
            <person name="Kim E.H."/>
            <person name="Lee H.K."/>
            <person name="Hong S.G."/>
        </authorList>
    </citation>
    <scope>NUCLEOTIDE SEQUENCE [LARGE SCALE GENOMIC DNA]</scope>
    <source>
        <strain evidence="2 3">PAMC 26569</strain>
    </source>
</reference>
<dbReference type="KEGG" id="lck:HN018_00875"/>
<dbReference type="PANTHER" id="PTHR32385:SF15">
    <property type="entry name" value="INOSITOL PHOSPHOCERAMIDE MANNOSYLTRANSFERASE 1"/>
    <property type="match status" value="1"/>
</dbReference>
<keyword evidence="1 2" id="KW-0808">Transferase</keyword>
<dbReference type="SUPFAM" id="SSF53448">
    <property type="entry name" value="Nucleotide-diphospho-sugar transferases"/>
    <property type="match status" value="1"/>
</dbReference>
<sequence length="322" mass="35906">MTIPQRLHFCWIGPSLPWAYAFAVLSAAKRGELEEVVLHHTDLLDDSAQVEALRRTHGIRLSRIDPTACLSETARGLGLGDGLIDLYERLDKPVMRSDVLRAAILYMNGGIYADLDTITVASLLPLTEAAAFVGSEFIVWPPSARLSRSPMVLGRHLLLDLIRKVLRQMPGGWRPFRRFERFYVRRLNNAIMGAEAKSPLLAAYLTAMVDLPQDRALQPYALGPHLLNEVVQRSDPGLLVVPEPRVFSPLAPEISAHWFRTGRTVPLAAILSTETRIVHWYASVRTHARVASITPESVLKNRHRQLYSALVCSCIDTLPSLA</sequence>
<dbReference type="PANTHER" id="PTHR32385">
    <property type="entry name" value="MANNOSYL PHOSPHORYLINOSITOL CERAMIDE SYNTHASE"/>
    <property type="match status" value="1"/>
</dbReference>